<evidence type="ECO:0000313" key="2">
    <source>
        <dbReference type="EMBL" id="KAK5813405.1"/>
    </source>
</evidence>
<dbReference type="CDD" id="cd06222">
    <property type="entry name" value="RNase_H_like"/>
    <property type="match status" value="1"/>
</dbReference>
<keyword evidence="3" id="KW-1185">Reference proteome</keyword>
<reference evidence="2 3" key="1">
    <citation type="submission" date="2023-03" db="EMBL/GenBank/DDBJ databases">
        <title>WGS of Gossypium arboreum.</title>
        <authorList>
            <person name="Yu D."/>
        </authorList>
    </citation>
    <scope>NUCLEOTIDE SEQUENCE [LARGE SCALE GENOMIC DNA]</scope>
    <source>
        <tissue evidence="2">Leaf</tissue>
    </source>
</reference>
<sequence length="154" mass="17967">MSMDSSSTSTIKLNTYEARDSVLGLATLTIVARDGSGNWVRRIGRNIGRYGVEQTELWMIYDRLIMTWDAQWRDIFVETDYAFAFKEIIRELRKCVQRYLILRIRELISHNWNVAFKQIPREVNSVAHSLVGMMKEVSVGIQIFHSIPLWSIIL</sequence>
<gene>
    <name evidence="2" type="ORF">PVK06_028855</name>
</gene>
<accession>A0ABR0P4Y5</accession>
<dbReference type="EMBL" id="JARKNE010000008">
    <property type="protein sequence ID" value="KAK5813405.1"/>
    <property type="molecule type" value="Genomic_DNA"/>
</dbReference>
<evidence type="ECO:0000313" key="3">
    <source>
        <dbReference type="Proteomes" id="UP001358586"/>
    </source>
</evidence>
<evidence type="ECO:0000259" key="1">
    <source>
        <dbReference type="Pfam" id="PF13456"/>
    </source>
</evidence>
<comment type="caution">
    <text evidence="2">The sequence shown here is derived from an EMBL/GenBank/DDBJ whole genome shotgun (WGS) entry which is preliminary data.</text>
</comment>
<name>A0ABR0P4Y5_GOSAR</name>
<dbReference type="PANTHER" id="PTHR47723:SF13">
    <property type="entry name" value="PUTATIVE-RELATED"/>
    <property type="match status" value="1"/>
</dbReference>
<proteinExistence type="predicted"/>
<feature type="domain" description="RNase H type-1" evidence="1">
    <location>
        <begin position="24"/>
        <end position="132"/>
    </location>
</feature>
<organism evidence="2 3">
    <name type="scientific">Gossypium arboreum</name>
    <name type="common">Tree cotton</name>
    <name type="synonym">Gossypium nanking</name>
    <dbReference type="NCBI Taxonomy" id="29729"/>
    <lineage>
        <taxon>Eukaryota</taxon>
        <taxon>Viridiplantae</taxon>
        <taxon>Streptophyta</taxon>
        <taxon>Embryophyta</taxon>
        <taxon>Tracheophyta</taxon>
        <taxon>Spermatophyta</taxon>
        <taxon>Magnoliopsida</taxon>
        <taxon>eudicotyledons</taxon>
        <taxon>Gunneridae</taxon>
        <taxon>Pentapetalae</taxon>
        <taxon>rosids</taxon>
        <taxon>malvids</taxon>
        <taxon>Malvales</taxon>
        <taxon>Malvaceae</taxon>
        <taxon>Malvoideae</taxon>
        <taxon>Gossypium</taxon>
    </lineage>
</organism>
<dbReference type="InterPro" id="IPR002156">
    <property type="entry name" value="RNaseH_domain"/>
</dbReference>
<dbReference type="InterPro" id="IPR036397">
    <property type="entry name" value="RNaseH_sf"/>
</dbReference>
<dbReference type="InterPro" id="IPR053151">
    <property type="entry name" value="RNase_H-like"/>
</dbReference>
<dbReference type="PANTHER" id="PTHR47723">
    <property type="entry name" value="OS05G0353850 PROTEIN"/>
    <property type="match status" value="1"/>
</dbReference>
<dbReference type="Gene3D" id="3.30.420.10">
    <property type="entry name" value="Ribonuclease H-like superfamily/Ribonuclease H"/>
    <property type="match status" value="1"/>
</dbReference>
<dbReference type="InterPro" id="IPR044730">
    <property type="entry name" value="RNase_H-like_dom_plant"/>
</dbReference>
<dbReference type="Proteomes" id="UP001358586">
    <property type="component" value="Chromosome 8"/>
</dbReference>
<protein>
    <recommendedName>
        <fullName evidence="1">RNase H type-1 domain-containing protein</fullName>
    </recommendedName>
</protein>
<dbReference type="Pfam" id="PF13456">
    <property type="entry name" value="RVT_3"/>
    <property type="match status" value="1"/>
</dbReference>